<dbReference type="GO" id="GO:0005840">
    <property type="term" value="C:ribosome"/>
    <property type="evidence" value="ECO:0007669"/>
    <property type="project" value="InterPro"/>
</dbReference>
<dbReference type="InterPro" id="IPR036976">
    <property type="entry name" value="RimM_N_sf"/>
</dbReference>
<name>E6K2S7_PARDN</name>
<comment type="subcellular location">
    <subcellularLocation>
        <location evidence="5">Cytoplasm</location>
    </subcellularLocation>
</comment>
<dbReference type="EMBL" id="AEON01000002">
    <property type="protein sequence ID" value="EFT82631.1"/>
    <property type="molecule type" value="Genomic_DNA"/>
</dbReference>
<dbReference type="InterPro" id="IPR009000">
    <property type="entry name" value="Transl_B-barrel_sf"/>
</dbReference>
<comment type="domain">
    <text evidence="5">The PRC barrel domain binds ribosomal protein uS19.</text>
</comment>
<keyword evidence="1 5" id="KW-0963">Cytoplasm</keyword>
<dbReference type="GO" id="GO:0006364">
    <property type="term" value="P:rRNA processing"/>
    <property type="evidence" value="ECO:0007669"/>
    <property type="project" value="UniProtKB-UniRule"/>
</dbReference>
<dbReference type="InterPro" id="IPR002676">
    <property type="entry name" value="RimM_N"/>
</dbReference>
<dbReference type="GO" id="GO:0043022">
    <property type="term" value="F:ribosome binding"/>
    <property type="evidence" value="ECO:0007669"/>
    <property type="project" value="InterPro"/>
</dbReference>
<feature type="domain" description="Ribosome maturation factor RimM PRC barrel" evidence="8">
    <location>
        <begin position="132"/>
        <end position="213"/>
    </location>
</feature>
<reference evidence="9 10" key="1">
    <citation type="submission" date="2010-12" db="EMBL/GenBank/DDBJ databases">
        <authorList>
            <person name="Muzny D."/>
            <person name="Qin X."/>
            <person name="Buhay C."/>
            <person name="Dugan-Rocha S."/>
            <person name="Ding Y."/>
            <person name="Chen G."/>
            <person name="Hawes A."/>
            <person name="Holder M."/>
            <person name="Jhangiani S."/>
            <person name="Johnson A."/>
            <person name="Khan Z."/>
            <person name="Li Z."/>
            <person name="Liu W."/>
            <person name="Liu X."/>
            <person name="Perez L."/>
            <person name="Shen H."/>
            <person name="Wang Q."/>
            <person name="Watt J."/>
            <person name="Xi L."/>
            <person name="Xin Y."/>
            <person name="Zhou J."/>
            <person name="Deng J."/>
            <person name="Jiang H."/>
            <person name="Liu Y."/>
            <person name="Qu J."/>
            <person name="Song X.-Z."/>
            <person name="Zhang L."/>
            <person name="Villasana D."/>
            <person name="Johnson A."/>
            <person name="Liu J."/>
            <person name="Liyanage D."/>
            <person name="Lorensuhewa L."/>
            <person name="Robinson T."/>
            <person name="Song A."/>
            <person name="Song B.-B."/>
            <person name="Dinh H."/>
            <person name="Thornton R."/>
            <person name="Coyle M."/>
            <person name="Francisco L."/>
            <person name="Jackson L."/>
            <person name="Javaid M."/>
            <person name="Korchina V."/>
            <person name="Kovar C."/>
            <person name="Mata R."/>
            <person name="Mathew T."/>
            <person name="Ngo R."/>
            <person name="Nguyen L."/>
            <person name="Nguyen N."/>
            <person name="Okwuonu G."/>
            <person name="Ongeri F."/>
            <person name="Pham C."/>
            <person name="Simmons D."/>
            <person name="Wilczek-Boney K."/>
            <person name="Hale W."/>
            <person name="Jakkamsetti A."/>
            <person name="Pham P."/>
            <person name="Ruth R."/>
            <person name="San Lucas F."/>
            <person name="Warren J."/>
            <person name="Zhang J."/>
            <person name="Zhao Z."/>
            <person name="Zhou C."/>
            <person name="Zhu D."/>
            <person name="Lee S."/>
            <person name="Bess C."/>
            <person name="Blankenburg K."/>
            <person name="Forbes L."/>
            <person name="Fu Q."/>
            <person name="Gubbala S."/>
            <person name="Hirani K."/>
            <person name="Jayaseelan J.C."/>
            <person name="Lara F."/>
            <person name="Munidasa M."/>
            <person name="Palculict T."/>
            <person name="Patil S."/>
            <person name="Pu L.-L."/>
            <person name="Saada N."/>
            <person name="Tang L."/>
            <person name="Weissenberger G."/>
            <person name="Zhu Y."/>
            <person name="Hemphill L."/>
            <person name="Shang Y."/>
            <person name="Youmans B."/>
            <person name="Ayvaz T."/>
            <person name="Ross M."/>
            <person name="Santibanez J."/>
            <person name="Aqrawi P."/>
            <person name="Gross S."/>
            <person name="Joshi V."/>
            <person name="Fowler G."/>
            <person name="Nazareth L."/>
            <person name="Reid J."/>
            <person name="Worley K."/>
            <person name="Petrosino J."/>
            <person name="Highlander S."/>
            <person name="Gibbs R."/>
        </authorList>
    </citation>
    <scope>NUCLEOTIDE SEQUENCE [LARGE SCALE GENOMIC DNA]</scope>
    <source>
        <strain evidence="9 10">DSM 10105</strain>
    </source>
</reference>
<dbReference type="RefSeq" id="WP_006289719.1">
    <property type="nucleotide sequence ID" value="NZ_AP012333.1"/>
</dbReference>
<dbReference type="GO" id="GO:0005737">
    <property type="term" value="C:cytoplasm"/>
    <property type="evidence" value="ECO:0007669"/>
    <property type="project" value="UniProtKB-SubCell"/>
</dbReference>
<dbReference type="eggNOG" id="COG0806">
    <property type="taxonomic scope" value="Bacteria"/>
</dbReference>
<dbReference type="PATRIC" id="fig|864564.6.peg.389"/>
<dbReference type="Gene3D" id="2.40.30.60">
    <property type="entry name" value="RimM"/>
    <property type="match status" value="1"/>
</dbReference>
<keyword evidence="2 5" id="KW-0690">Ribosome biogenesis</keyword>
<keyword evidence="4 5" id="KW-0143">Chaperone</keyword>
<evidence type="ECO:0000256" key="2">
    <source>
        <dbReference type="ARBA" id="ARBA00022517"/>
    </source>
</evidence>
<feature type="domain" description="RimM N-terminal" evidence="7">
    <location>
        <begin position="10"/>
        <end position="88"/>
    </location>
</feature>
<feature type="region of interest" description="Disordered" evidence="6">
    <location>
        <begin position="99"/>
        <end position="128"/>
    </location>
</feature>
<evidence type="ECO:0000256" key="6">
    <source>
        <dbReference type="SAM" id="MobiDB-lite"/>
    </source>
</evidence>
<organism evidence="9 10">
    <name type="scientific">Parascardovia denticolens DSM 10105 = JCM 12538</name>
    <dbReference type="NCBI Taxonomy" id="864564"/>
    <lineage>
        <taxon>Bacteria</taxon>
        <taxon>Bacillati</taxon>
        <taxon>Actinomycetota</taxon>
        <taxon>Actinomycetes</taxon>
        <taxon>Bifidobacteriales</taxon>
        <taxon>Bifidobacteriaceae</taxon>
        <taxon>Parascardovia</taxon>
    </lineage>
</organism>
<evidence type="ECO:0000313" key="10">
    <source>
        <dbReference type="Proteomes" id="UP000004946"/>
    </source>
</evidence>
<comment type="similarity">
    <text evidence="5">Belongs to the RimM family.</text>
</comment>
<dbReference type="Pfam" id="PF24986">
    <property type="entry name" value="PRC_RimM"/>
    <property type="match status" value="1"/>
</dbReference>
<accession>E6K2S7</accession>
<dbReference type="InterPro" id="IPR011961">
    <property type="entry name" value="RimM"/>
</dbReference>
<dbReference type="Proteomes" id="UP000004946">
    <property type="component" value="Chromosome"/>
</dbReference>
<keyword evidence="3 5" id="KW-0698">rRNA processing</keyword>
<gene>
    <name evidence="5 9" type="primary">rimM</name>
    <name evidence="9" type="ORF">HMPREF0620_1316</name>
</gene>
<dbReference type="GO" id="GO:0042274">
    <property type="term" value="P:ribosomal small subunit biogenesis"/>
    <property type="evidence" value="ECO:0007669"/>
    <property type="project" value="UniProtKB-UniRule"/>
</dbReference>
<evidence type="ECO:0000256" key="3">
    <source>
        <dbReference type="ARBA" id="ARBA00022552"/>
    </source>
</evidence>
<dbReference type="PANTHER" id="PTHR33692:SF1">
    <property type="entry name" value="RIBOSOME MATURATION FACTOR RIMM"/>
    <property type="match status" value="1"/>
</dbReference>
<dbReference type="InterPro" id="IPR056792">
    <property type="entry name" value="PRC_RimM"/>
</dbReference>
<evidence type="ECO:0000256" key="5">
    <source>
        <dbReference type="HAMAP-Rule" id="MF_00014"/>
    </source>
</evidence>
<evidence type="ECO:0000256" key="4">
    <source>
        <dbReference type="ARBA" id="ARBA00023186"/>
    </source>
</evidence>
<comment type="function">
    <text evidence="5">An accessory protein needed during the final step in the assembly of 30S ribosomal subunit, possibly for assembly of the head region. Essential for efficient processing of 16S rRNA. May be needed both before and after RbfA during the maturation of 16S rRNA. It has affinity for free ribosomal 30S subunits but not for 70S ribosomes.</text>
</comment>
<dbReference type="AlphaFoldDB" id="E6K2S7"/>
<protein>
    <recommendedName>
        <fullName evidence="5">Ribosome maturation factor RimM</fullName>
    </recommendedName>
</protein>
<evidence type="ECO:0000256" key="1">
    <source>
        <dbReference type="ARBA" id="ARBA00022490"/>
    </source>
</evidence>
<evidence type="ECO:0000259" key="8">
    <source>
        <dbReference type="Pfam" id="PF24986"/>
    </source>
</evidence>
<dbReference type="Pfam" id="PF01782">
    <property type="entry name" value="RimM"/>
    <property type="match status" value="1"/>
</dbReference>
<feature type="compositionally biased region" description="Acidic residues" evidence="6">
    <location>
        <begin position="118"/>
        <end position="128"/>
    </location>
</feature>
<comment type="subunit">
    <text evidence="5">Binds ribosomal protein uS19.</text>
</comment>
<dbReference type="KEGG" id="pdo:PSDT_0355"/>
<dbReference type="Gene3D" id="2.30.30.240">
    <property type="entry name" value="PRC-barrel domain"/>
    <property type="match status" value="1"/>
</dbReference>
<keyword evidence="10" id="KW-1185">Reference proteome</keyword>
<evidence type="ECO:0000313" key="9">
    <source>
        <dbReference type="EMBL" id="EFT82631.1"/>
    </source>
</evidence>
<proteinExistence type="inferred from homology"/>
<dbReference type="HAMAP" id="MF_00014">
    <property type="entry name" value="Ribosome_mat_RimM"/>
    <property type="match status" value="1"/>
</dbReference>
<evidence type="ECO:0000259" key="7">
    <source>
        <dbReference type="Pfam" id="PF01782"/>
    </source>
</evidence>
<comment type="caution">
    <text evidence="9">The sequence shown here is derived from an EMBL/GenBank/DDBJ whole genome shotgun (WGS) entry which is preliminary data.</text>
</comment>
<dbReference type="PANTHER" id="PTHR33692">
    <property type="entry name" value="RIBOSOME MATURATION FACTOR RIMM"/>
    <property type="match status" value="1"/>
</dbReference>
<dbReference type="HOGENOM" id="CLU_077636_0_0_11"/>
<dbReference type="InterPro" id="IPR011033">
    <property type="entry name" value="PRC_barrel-like_sf"/>
</dbReference>
<dbReference type="SUPFAM" id="SSF50346">
    <property type="entry name" value="PRC-barrel domain"/>
    <property type="match status" value="1"/>
</dbReference>
<sequence length="216" mass="23413">MNDDRELLRVCRIGRAQGLKGEVNVRAFTDDPGRRFSAGSRLISKDGRTFTVEKSRNFKQRWILKFDQVPDRTAAEALNSLTLYIDAKAEADGFVPASGSASDVGLTSGPVTGPDAGSAEDDPSQDDDWYPDQLIGLEILQVDDSAAAKAADYDGVEAHLIGHASDLDLDSPQTLLQIELTDGRKVLLPFVEELVPIVDPDEGYILIDPPAGLFDL</sequence>
<dbReference type="SUPFAM" id="SSF50447">
    <property type="entry name" value="Translation proteins"/>
    <property type="match status" value="1"/>
</dbReference>